<keyword evidence="1" id="KW-0732">Signal</keyword>
<dbReference type="Pfam" id="PF00144">
    <property type="entry name" value="Beta-lactamase"/>
    <property type="match status" value="1"/>
</dbReference>
<evidence type="ECO:0000313" key="4">
    <source>
        <dbReference type="Proteomes" id="UP000243719"/>
    </source>
</evidence>
<dbReference type="PANTHER" id="PTHR46825:SF7">
    <property type="entry name" value="D-ALANYL-D-ALANINE CARBOXYPEPTIDASE"/>
    <property type="match status" value="1"/>
</dbReference>
<dbReference type="PROSITE" id="PS51318">
    <property type="entry name" value="TAT"/>
    <property type="match status" value="1"/>
</dbReference>
<dbReference type="RefSeq" id="WP_091904385.1">
    <property type="nucleotide sequence ID" value="NZ_FNLO01000001.1"/>
</dbReference>
<feature type="chain" id="PRO_5017225942" evidence="1">
    <location>
        <begin position="30"/>
        <end position="410"/>
    </location>
</feature>
<dbReference type="Proteomes" id="UP000243719">
    <property type="component" value="Unassembled WGS sequence"/>
</dbReference>
<dbReference type="InterPro" id="IPR012338">
    <property type="entry name" value="Beta-lactam/transpept-like"/>
</dbReference>
<dbReference type="InterPro" id="IPR006311">
    <property type="entry name" value="TAT_signal"/>
</dbReference>
<dbReference type="AlphaFoldDB" id="A0A1H2PL99"/>
<sequence>MSLHIDRRRFIGATGALAAGLVLPGTARAAGAPNPTNPPKAAGACTTSVTGNAGIDALAKCFIERWNMPGMSLSFGRGGQIFYEQAYGYTEFHGTIPVTTDTRFRIASVTKPFTSAAIFQLIEAGELTLETPVFTGEGVLNQFADVPAKTPRKVDAIQIQHLLRHLCGGWSSDGNDPMFLRQYWDLDHDALIRKTLATQGLAYMPGQCYAYSNFGYCLLGRVIEKITGQPYDTYVRNAVLAPIGVDDMVIATSGSQPPEAGYYDPDDSAFPYQFPITRMDSHGGWIARASDLVRFGAAVFAATDKMGGPALLKPSSIATITSVNALSTACNKAYTPYGCGWSIYTGGPNAFHFGSLSGTTSVLVHTHTGLVWSALLNSRPEDGTQEAMQNELDALMWAMAACRPDWQAGA</sequence>
<dbReference type="EMBL" id="FNLO01000001">
    <property type="protein sequence ID" value="SDV46757.1"/>
    <property type="molecule type" value="Genomic_DNA"/>
</dbReference>
<evidence type="ECO:0000259" key="2">
    <source>
        <dbReference type="Pfam" id="PF00144"/>
    </source>
</evidence>
<dbReference type="STRING" id="1770053.SAMN05216551_101610"/>
<feature type="signal peptide" evidence="1">
    <location>
        <begin position="1"/>
        <end position="29"/>
    </location>
</feature>
<proteinExistence type="predicted"/>
<dbReference type="PANTHER" id="PTHR46825">
    <property type="entry name" value="D-ALANYL-D-ALANINE-CARBOXYPEPTIDASE/ENDOPEPTIDASE AMPH"/>
    <property type="match status" value="1"/>
</dbReference>
<gene>
    <name evidence="3" type="ORF">SAMN05216551_101610</name>
</gene>
<keyword evidence="4" id="KW-1185">Reference proteome</keyword>
<accession>A0A1H2PL99</accession>
<dbReference type="InterPro" id="IPR050491">
    <property type="entry name" value="AmpC-like"/>
</dbReference>
<dbReference type="InterPro" id="IPR001466">
    <property type="entry name" value="Beta-lactam-related"/>
</dbReference>
<protein>
    <submittedName>
        <fullName evidence="3">CubicO group peptidase, beta-lactamase class C family</fullName>
    </submittedName>
</protein>
<reference evidence="4" key="1">
    <citation type="submission" date="2016-09" db="EMBL/GenBank/DDBJ databases">
        <authorList>
            <person name="Varghese N."/>
            <person name="Submissions S."/>
        </authorList>
    </citation>
    <scope>NUCLEOTIDE SEQUENCE [LARGE SCALE GENOMIC DNA]</scope>
    <source>
        <strain evidence="4">JS23</strain>
    </source>
</reference>
<feature type="domain" description="Beta-lactamase-related" evidence="2">
    <location>
        <begin position="59"/>
        <end position="387"/>
    </location>
</feature>
<name>A0A1H2PL99_9BURK</name>
<dbReference type="SUPFAM" id="SSF56601">
    <property type="entry name" value="beta-lactamase/transpeptidase-like"/>
    <property type="match status" value="1"/>
</dbReference>
<organism evidence="3 4">
    <name type="scientific">Chitinasiproducens palmae</name>
    <dbReference type="NCBI Taxonomy" id="1770053"/>
    <lineage>
        <taxon>Bacteria</taxon>
        <taxon>Pseudomonadati</taxon>
        <taxon>Pseudomonadota</taxon>
        <taxon>Betaproteobacteria</taxon>
        <taxon>Burkholderiales</taxon>
        <taxon>Burkholderiaceae</taxon>
        <taxon>Chitinasiproducens</taxon>
    </lineage>
</organism>
<dbReference type="Gene3D" id="3.40.710.10">
    <property type="entry name" value="DD-peptidase/beta-lactamase superfamily"/>
    <property type="match status" value="1"/>
</dbReference>
<evidence type="ECO:0000256" key="1">
    <source>
        <dbReference type="SAM" id="SignalP"/>
    </source>
</evidence>
<evidence type="ECO:0000313" key="3">
    <source>
        <dbReference type="EMBL" id="SDV46757.1"/>
    </source>
</evidence>
<dbReference type="OrthoDB" id="9801061at2"/>